<organism evidence="2 3">
    <name type="scientific">Leucobacter coleopterorum</name>
    <dbReference type="NCBI Taxonomy" id="2714933"/>
    <lineage>
        <taxon>Bacteria</taxon>
        <taxon>Bacillati</taxon>
        <taxon>Actinomycetota</taxon>
        <taxon>Actinomycetes</taxon>
        <taxon>Micrococcales</taxon>
        <taxon>Microbacteriaceae</taxon>
        <taxon>Leucobacter</taxon>
    </lineage>
</organism>
<evidence type="ECO:0000313" key="2">
    <source>
        <dbReference type="EMBL" id="QIM18380.1"/>
    </source>
</evidence>
<keyword evidence="2" id="KW-0540">Nuclease</keyword>
<dbReference type="InterPro" id="IPR003615">
    <property type="entry name" value="HNH_nuc"/>
</dbReference>
<proteinExistence type="predicted"/>
<keyword evidence="3" id="KW-1185">Reference proteome</keyword>
<dbReference type="GO" id="GO:0004519">
    <property type="term" value="F:endonuclease activity"/>
    <property type="evidence" value="ECO:0007669"/>
    <property type="project" value="UniProtKB-KW"/>
</dbReference>
<protein>
    <submittedName>
        <fullName evidence="2">HNH endonuclease</fullName>
    </submittedName>
</protein>
<name>A0ABX6K021_9MICO</name>
<evidence type="ECO:0000313" key="3">
    <source>
        <dbReference type="Proteomes" id="UP000503441"/>
    </source>
</evidence>
<dbReference type="SMART" id="SM00507">
    <property type="entry name" value="HNHc"/>
    <property type="match status" value="1"/>
</dbReference>
<dbReference type="InterPro" id="IPR002711">
    <property type="entry name" value="HNH"/>
</dbReference>
<keyword evidence="2" id="KW-0378">Hydrolase</keyword>
<dbReference type="RefSeq" id="WP_166329907.1">
    <property type="nucleotide sequence ID" value="NZ_CP049933.1"/>
</dbReference>
<reference evidence="2 3" key="1">
    <citation type="submission" date="2020-03" db="EMBL/GenBank/DDBJ databases">
        <title>Leucobacter sp. nov., isolated from beetles.</title>
        <authorList>
            <person name="Hyun D.-W."/>
            <person name="Bae J.-W."/>
        </authorList>
    </citation>
    <scope>NUCLEOTIDE SEQUENCE [LARGE SCALE GENOMIC DNA]</scope>
    <source>
        <strain evidence="2 3">HDW9A</strain>
    </source>
</reference>
<evidence type="ECO:0000259" key="1">
    <source>
        <dbReference type="SMART" id="SM00507"/>
    </source>
</evidence>
<gene>
    <name evidence="2" type="ORF">G7066_06490</name>
</gene>
<dbReference type="EMBL" id="CP049933">
    <property type="protein sequence ID" value="QIM18380.1"/>
    <property type="molecule type" value="Genomic_DNA"/>
</dbReference>
<dbReference type="Proteomes" id="UP000503441">
    <property type="component" value="Chromosome"/>
</dbReference>
<dbReference type="Pfam" id="PF01844">
    <property type="entry name" value="HNH"/>
    <property type="match status" value="1"/>
</dbReference>
<keyword evidence="2" id="KW-0255">Endonuclease</keyword>
<dbReference type="CDD" id="cd00085">
    <property type="entry name" value="HNHc"/>
    <property type="match status" value="1"/>
</dbReference>
<accession>A0ABX6K021</accession>
<feature type="domain" description="HNH nuclease" evidence="1">
    <location>
        <begin position="71"/>
        <end position="123"/>
    </location>
</feature>
<sequence>MIVPEERLSPEEPFGSGDAANAASAELVGYGPVDTQTARKVAGLAASWERVMVSMMTGDVLSADAYRPSAAIKRFLAARDLRCRAPGCNVTVGRSDIDHTIDAALGGPTSTDNLATLCRYHHTMKHHPGWKLVHKPGGVMEWETPLGKKYTDRPGSRVRFQKRDVSENH</sequence>
<dbReference type="Gene3D" id="1.10.30.50">
    <property type="match status" value="1"/>
</dbReference>